<evidence type="ECO:0000259" key="1">
    <source>
        <dbReference type="PROSITE" id="PS50097"/>
    </source>
</evidence>
<dbReference type="SMART" id="SM00225">
    <property type="entry name" value="BTB"/>
    <property type="match status" value="1"/>
</dbReference>
<organism evidence="2 3">
    <name type="scientific">Cotesia congregata</name>
    <name type="common">Parasitoid wasp</name>
    <name type="synonym">Apanteles congregatus</name>
    <dbReference type="NCBI Taxonomy" id="51543"/>
    <lineage>
        <taxon>Eukaryota</taxon>
        <taxon>Metazoa</taxon>
        <taxon>Ecdysozoa</taxon>
        <taxon>Arthropoda</taxon>
        <taxon>Hexapoda</taxon>
        <taxon>Insecta</taxon>
        <taxon>Pterygota</taxon>
        <taxon>Neoptera</taxon>
        <taxon>Endopterygota</taxon>
        <taxon>Hymenoptera</taxon>
        <taxon>Apocrita</taxon>
        <taxon>Ichneumonoidea</taxon>
        <taxon>Braconidae</taxon>
        <taxon>Microgastrinae</taxon>
        <taxon>Cotesia</taxon>
    </lineage>
</organism>
<name>A0A8J2HID4_COTCN</name>
<accession>A0A8J2HID4</accession>
<dbReference type="PROSITE" id="PS50097">
    <property type="entry name" value="BTB"/>
    <property type="match status" value="1"/>
</dbReference>
<dbReference type="Gene3D" id="3.30.710.10">
    <property type="entry name" value="Potassium Channel Kv1.1, Chain A"/>
    <property type="match status" value="1"/>
</dbReference>
<sequence length="362" mass="41952">MIKSLNFIFKKIIMNFAYSKTNDIKCRWEIPSKNNYRSVRNYFMKPLEYCLITVSMDYEASCSDIIIEISREYKIVPGTVAVEVYSNNKIKYSEIIDHWFENGLNIFVPNNCSKDDNESSSDSFESLEDSHETNYLRVLCEIKWLGCTSDVCLSCPLVNNYLNNYTNDDFKSFYLDRMLSDVVLVVDDEEIVAHKVVLSAHSPVFLAMFQSNMKEARENCITIENISVDVMKEVLKFMYTGTTEAEENYELALKILDVAERYQILKLKNFCGAIVFRYLSLNNVISIAIEAEKYNADILRQMAIQLIVKNIDTIVFLNDYKQLGSTHPVPIYNIISSDSSKYDVRFYPPGSNGRHQRYCNLF</sequence>
<dbReference type="InterPro" id="IPR000210">
    <property type="entry name" value="BTB/POZ_dom"/>
</dbReference>
<keyword evidence="3" id="KW-1185">Reference proteome</keyword>
<dbReference type="CDD" id="cd18186">
    <property type="entry name" value="BTB_POZ_ZBTB_KLHL-like"/>
    <property type="match status" value="1"/>
</dbReference>
<evidence type="ECO:0000313" key="2">
    <source>
        <dbReference type="EMBL" id="CAG5101980.1"/>
    </source>
</evidence>
<dbReference type="Gene3D" id="1.25.40.420">
    <property type="match status" value="1"/>
</dbReference>
<dbReference type="PANTHER" id="PTHR24413">
    <property type="entry name" value="SPECKLE-TYPE POZ PROTEIN"/>
    <property type="match status" value="1"/>
</dbReference>
<dbReference type="OrthoDB" id="10249567at2759"/>
<reference evidence="2" key="1">
    <citation type="submission" date="2021-04" db="EMBL/GenBank/DDBJ databases">
        <authorList>
            <person name="Chebbi M.A.C M."/>
        </authorList>
    </citation>
    <scope>NUCLEOTIDE SEQUENCE</scope>
</reference>
<dbReference type="CDD" id="cd14733">
    <property type="entry name" value="BACK"/>
    <property type="match status" value="1"/>
</dbReference>
<proteinExistence type="predicted"/>
<comment type="caution">
    <text evidence="2">The sequence shown here is derived from an EMBL/GenBank/DDBJ whole genome shotgun (WGS) entry which is preliminary data.</text>
</comment>
<evidence type="ECO:0000313" key="3">
    <source>
        <dbReference type="Proteomes" id="UP000786811"/>
    </source>
</evidence>
<dbReference type="Pfam" id="PF00651">
    <property type="entry name" value="BTB"/>
    <property type="match status" value="1"/>
</dbReference>
<dbReference type="AlphaFoldDB" id="A0A8J2HID4"/>
<gene>
    <name evidence="2" type="ORF">HICCMSTLAB_LOCUS10786</name>
</gene>
<protein>
    <submittedName>
        <fullName evidence="2">Similar to bath-42: BTB and MATH domain-containing protein 42 (Caenorhabditis elegans)</fullName>
    </submittedName>
</protein>
<dbReference type="SUPFAM" id="SSF54695">
    <property type="entry name" value="POZ domain"/>
    <property type="match status" value="1"/>
</dbReference>
<feature type="domain" description="BTB" evidence="1">
    <location>
        <begin position="180"/>
        <end position="247"/>
    </location>
</feature>
<dbReference type="EMBL" id="CAJNRD030001123">
    <property type="protein sequence ID" value="CAG5101980.1"/>
    <property type="molecule type" value="Genomic_DNA"/>
</dbReference>
<dbReference type="InterPro" id="IPR011333">
    <property type="entry name" value="SKP1/BTB/POZ_sf"/>
</dbReference>
<dbReference type="Proteomes" id="UP000786811">
    <property type="component" value="Unassembled WGS sequence"/>
</dbReference>